<reference evidence="1" key="1">
    <citation type="journal article" date="2014" name="Front. Microbiol.">
        <title>High frequency of phylogenetically diverse reductive dehalogenase-homologous genes in deep subseafloor sedimentary metagenomes.</title>
        <authorList>
            <person name="Kawai M."/>
            <person name="Futagami T."/>
            <person name="Toyoda A."/>
            <person name="Takaki Y."/>
            <person name="Nishi S."/>
            <person name="Hori S."/>
            <person name="Arai W."/>
            <person name="Tsubouchi T."/>
            <person name="Morono Y."/>
            <person name="Uchiyama I."/>
            <person name="Ito T."/>
            <person name="Fujiyama A."/>
            <person name="Inagaki F."/>
            <person name="Takami H."/>
        </authorList>
    </citation>
    <scope>NUCLEOTIDE SEQUENCE</scope>
    <source>
        <strain evidence="1">Expedition CK06-06</strain>
    </source>
</reference>
<dbReference type="InterPro" id="IPR029063">
    <property type="entry name" value="SAM-dependent_MTases_sf"/>
</dbReference>
<organism evidence="1">
    <name type="scientific">marine sediment metagenome</name>
    <dbReference type="NCBI Taxonomy" id="412755"/>
    <lineage>
        <taxon>unclassified sequences</taxon>
        <taxon>metagenomes</taxon>
        <taxon>ecological metagenomes</taxon>
    </lineage>
</organism>
<evidence type="ECO:0000313" key="1">
    <source>
        <dbReference type="EMBL" id="GAH58731.1"/>
    </source>
</evidence>
<dbReference type="Gene3D" id="3.40.50.150">
    <property type="entry name" value="Vaccinia Virus protein VP39"/>
    <property type="match status" value="1"/>
</dbReference>
<feature type="non-terminal residue" evidence="1">
    <location>
        <position position="65"/>
    </location>
</feature>
<accession>X1GLE0</accession>
<name>X1GLE0_9ZZZZ</name>
<dbReference type="EMBL" id="BARU01018628">
    <property type="protein sequence ID" value="GAH58731.1"/>
    <property type="molecule type" value="Genomic_DNA"/>
</dbReference>
<protein>
    <recommendedName>
        <fullName evidence="2">DNA methylase N-4/N-6 domain-containing protein</fullName>
    </recommendedName>
</protein>
<evidence type="ECO:0008006" key="2">
    <source>
        <dbReference type="Google" id="ProtNLM"/>
    </source>
</evidence>
<dbReference type="AlphaFoldDB" id="X1GLE0"/>
<proteinExistence type="predicted"/>
<gene>
    <name evidence="1" type="ORF">S03H2_30776</name>
</gene>
<dbReference type="SUPFAM" id="SSF53335">
    <property type="entry name" value="S-adenosyl-L-methionine-dependent methyltransferases"/>
    <property type="match status" value="1"/>
</dbReference>
<sequence>MLDPMAGIGSTLLEAVNMNRNCIAVEFENKFVEWTNESLRLLNRNMAIDRRGSGIVIQGDSRDLT</sequence>
<comment type="caution">
    <text evidence="1">The sequence shown here is derived from an EMBL/GenBank/DDBJ whole genome shotgun (WGS) entry which is preliminary data.</text>
</comment>